<dbReference type="PANTHER" id="PTHR33991">
    <property type="entry name" value="DNA REPAIR PROTEIN RECO"/>
    <property type="match status" value="1"/>
</dbReference>
<dbReference type="PANTHER" id="PTHR33991:SF1">
    <property type="entry name" value="DNA REPAIR PROTEIN RECO"/>
    <property type="match status" value="1"/>
</dbReference>
<evidence type="ECO:0000256" key="2">
    <source>
        <dbReference type="ARBA" id="ARBA00021310"/>
    </source>
</evidence>
<evidence type="ECO:0000256" key="3">
    <source>
        <dbReference type="ARBA" id="ARBA00022763"/>
    </source>
</evidence>
<organism evidence="9 10">
    <name type="scientific">Heliobacterium chlorum</name>
    <dbReference type="NCBI Taxonomy" id="2698"/>
    <lineage>
        <taxon>Bacteria</taxon>
        <taxon>Bacillati</taxon>
        <taxon>Bacillota</taxon>
        <taxon>Clostridia</taxon>
        <taxon>Eubacteriales</taxon>
        <taxon>Heliobacteriaceae</taxon>
        <taxon>Heliobacterium</taxon>
    </lineage>
</organism>
<keyword evidence="3 7" id="KW-0227">DNA damage</keyword>
<dbReference type="EMBL" id="JACVHF010000010">
    <property type="protein sequence ID" value="MBC9785052.1"/>
    <property type="molecule type" value="Genomic_DNA"/>
</dbReference>
<evidence type="ECO:0000256" key="1">
    <source>
        <dbReference type="ARBA" id="ARBA00007452"/>
    </source>
</evidence>
<dbReference type="NCBIfam" id="TIGR00613">
    <property type="entry name" value="reco"/>
    <property type="match status" value="1"/>
</dbReference>
<keyword evidence="10" id="KW-1185">Reference proteome</keyword>
<evidence type="ECO:0000259" key="8">
    <source>
        <dbReference type="Pfam" id="PF11967"/>
    </source>
</evidence>
<dbReference type="RefSeq" id="WP_188040550.1">
    <property type="nucleotide sequence ID" value="NZ_JACVHF010000010.1"/>
</dbReference>
<comment type="similarity">
    <text evidence="1 7">Belongs to the RecO family.</text>
</comment>
<dbReference type="Pfam" id="PF11967">
    <property type="entry name" value="RecO_N"/>
    <property type="match status" value="1"/>
</dbReference>
<dbReference type="SUPFAM" id="SSF57863">
    <property type="entry name" value="ArfGap/RecO-like zinc finger"/>
    <property type="match status" value="1"/>
</dbReference>
<keyword evidence="4 7" id="KW-0233">DNA recombination</keyword>
<evidence type="ECO:0000256" key="6">
    <source>
        <dbReference type="ARBA" id="ARBA00033409"/>
    </source>
</evidence>
<comment type="caution">
    <text evidence="9">The sequence shown here is derived from an EMBL/GenBank/DDBJ whole genome shotgun (WGS) entry which is preliminary data.</text>
</comment>
<gene>
    <name evidence="7 9" type="primary">recO</name>
    <name evidence="9" type="ORF">H1S01_11075</name>
</gene>
<accession>A0ABR7T4C0</accession>
<evidence type="ECO:0000256" key="4">
    <source>
        <dbReference type="ARBA" id="ARBA00023172"/>
    </source>
</evidence>
<proteinExistence type="inferred from homology"/>
<evidence type="ECO:0000256" key="7">
    <source>
        <dbReference type="HAMAP-Rule" id="MF_00201"/>
    </source>
</evidence>
<name>A0ABR7T4C0_HELCL</name>
<dbReference type="Proteomes" id="UP000617402">
    <property type="component" value="Unassembled WGS sequence"/>
</dbReference>
<dbReference type="InterPro" id="IPR042242">
    <property type="entry name" value="RecO_C"/>
</dbReference>
<dbReference type="Gene3D" id="1.20.1440.120">
    <property type="entry name" value="Recombination protein O, C-terminal domain"/>
    <property type="match status" value="1"/>
</dbReference>
<feature type="domain" description="DNA replication/recombination mediator RecO N-terminal" evidence="8">
    <location>
        <begin position="1"/>
        <end position="79"/>
    </location>
</feature>
<dbReference type="Gene3D" id="2.40.50.140">
    <property type="entry name" value="Nucleic acid-binding proteins"/>
    <property type="match status" value="1"/>
</dbReference>
<dbReference type="InterPro" id="IPR037278">
    <property type="entry name" value="ARFGAP/RecO"/>
</dbReference>
<comment type="function">
    <text evidence="7">Involved in DNA repair and RecF pathway recombination.</text>
</comment>
<dbReference type="InterPro" id="IPR003717">
    <property type="entry name" value="RecO"/>
</dbReference>
<evidence type="ECO:0000313" key="9">
    <source>
        <dbReference type="EMBL" id="MBC9785052.1"/>
    </source>
</evidence>
<keyword evidence="5 7" id="KW-0234">DNA repair</keyword>
<evidence type="ECO:0000313" key="10">
    <source>
        <dbReference type="Proteomes" id="UP000617402"/>
    </source>
</evidence>
<evidence type="ECO:0000256" key="5">
    <source>
        <dbReference type="ARBA" id="ARBA00023204"/>
    </source>
</evidence>
<dbReference type="Pfam" id="PF02565">
    <property type="entry name" value="RecO_C"/>
    <property type="match status" value="1"/>
</dbReference>
<dbReference type="HAMAP" id="MF_00201">
    <property type="entry name" value="RecO"/>
    <property type="match status" value="1"/>
</dbReference>
<dbReference type="SUPFAM" id="SSF50249">
    <property type="entry name" value="Nucleic acid-binding proteins"/>
    <property type="match status" value="1"/>
</dbReference>
<reference evidence="9 10" key="1">
    <citation type="submission" date="2020-07" db="EMBL/GenBank/DDBJ databases">
        <title>Draft whole-genome sequence of Heliobacterium chlorum DSM 3682, type strain.</title>
        <authorList>
            <person name="Kyndt J.A."/>
            <person name="Meyer T.E."/>
            <person name="Imhoff J.F."/>
        </authorList>
    </citation>
    <scope>NUCLEOTIDE SEQUENCE [LARGE SCALE GENOMIC DNA]</scope>
    <source>
        <strain evidence="9 10">DSM 3682</strain>
    </source>
</reference>
<dbReference type="InterPro" id="IPR022572">
    <property type="entry name" value="DNA_rep/recomb_RecO_N"/>
</dbReference>
<dbReference type="InterPro" id="IPR012340">
    <property type="entry name" value="NA-bd_OB-fold"/>
</dbReference>
<protein>
    <recommendedName>
        <fullName evidence="2 7">DNA repair protein RecO</fullName>
    </recommendedName>
    <alternativeName>
        <fullName evidence="6 7">Recombination protein O</fullName>
    </alternativeName>
</protein>
<sequence length="264" mass="29689">MRVYRTEALILRCRNYGEADRLLTLLTPERGKVSAIAKGVRKPKSRLRSGTQPLTHCHLVLYEGRNLHTITQAEALESFAGLQGDIDRFAHASLMAELVDKFSPEQGGSDLYPLLLTFWHLLIVFSPPIVTRLFELRLLALLGYCPELYHCIDCGEPLDEKPSFAEGKPVNYSPSLGGIIGHCCRHRHPDALSVAASTIALLRHMLMMDPRHIERIKAGEKVMGQVTKMLRDTIRCRHDGHVRSWSVLEDLSTGKADFSRSKEP</sequence>